<gene>
    <name evidence="2" type="ORF">L227DRAFT_96398</name>
</gene>
<keyword evidence="1" id="KW-0812">Transmembrane</keyword>
<keyword evidence="3" id="KW-1185">Reference proteome</keyword>
<dbReference type="OrthoDB" id="2756263at2759"/>
<keyword evidence="1" id="KW-0472">Membrane</keyword>
<dbReference type="EMBL" id="ML122266">
    <property type="protein sequence ID" value="RPD60241.1"/>
    <property type="molecule type" value="Genomic_DNA"/>
</dbReference>
<evidence type="ECO:0000256" key="1">
    <source>
        <dbReference type="SAM" id="Phobius"/>
    </source>
</evidence>
<dbReference type="Proteomes" id="UP000313359">
    <property type="component" value="Unassembled WGS sequence"/>
</dbReference>
<accession>A0A5C2S930</accession>
<reference evidence="2" key="1">
    <citation type="journal article" date="2018" name="Genome Biol. Evol.">
        <title>Genomics and development of Lentinus tigrinus, a white-rot wood-decaying mushroom with dimorphic fruiting bodies.</title>
        <authorList>
            <person name="Wu B."/>
            <person name="Xu Z."/>
            <person name="Knudson A."/>
            <person name="Carlson A."/>
            <person name="Chen N."/>
            <person name="Kovaka S."/>
            <person name="LaButti K."/>
            <person name="Lipzen A."/>
            <person name="Pennachio C."/>
            <person name="Riley R."/>
            <person name="Schakwitz W."/>
            <person name="Umezawa K."/>
            <person name="Ohm R.A."/>
            <person name="Grigoriev I.V."/>
            <person name="Nagy L.G."/>
            <person name="Gibbons J."/>
            <person name="Hibbett D."/>
        </authorList>
    </citation>
    <scope>NUCLEOTIDE SEQUENCE [LARGE SCALE GENOMIC DNA]</scope>
    <source>
        <strain evidence="2">ALCF2SS1-6</strain>
    </source>
</reference>
<protein>
    <submittedName>
        <fullName evidence="2">Uncharacterized protein</fullName>
    </submittedName>
</protein>
<feature type="transmembrane region" description="Helical" evidence="1">
    <location>
        <begin position="224"/>
        <end position="245"/>
    </location>
</feature>
<evidence type="ECO:0000313" key="3">
    <source>
        <dbReference type="Proteomes" id="UP000313359"/>
    </source>
</evidence>
<organism evidence="2 3">
    <name type="scientific">Lentinus tigrinus ALCF2SS1-6</name>
    <dbReference type="NCBI Taxonomy" id="1328759"/>
    <lineage>
        <taxon>Eukaryota</taxon>
        <taxon>Fungi</taxon>
        <taxon>Dikarya</taxon>
        <taxon>Basidiomycota</taxon>
        <taxon>Agaricomycotina</taxon>
        <taxon>Agaricomycetes</taxon>
        <taxon>Polyporales</taxon>
        <taxon>Polyporaceae</taxon>
        <taxon>Lentinus</taxon>
    </lineage>
</organism>
<dbReference type="AlphaFoldDB" id="A0A5C2S930"/>
<sequence length="253" mass="29157">MPVDAASPARCKALLEDKKTPCERRVHQRRGRRFCDQHYDQYKEATSAYKRASERVEGLKKAICVLRDNLHTYLATAHIDSAIKVVKRWQDAIVEEMRLREVQHKRFFHLEEDVGHRIWRQGLAENLVKAEDLIVQLRHQREVVSHSQSHQAVRAPVNTPPRPAVPALASRASMQAARLARERVKLLRHPQARYGVYNAPAGHVDLERQPLADQSHKNSTSEDICLSLVCLVMAVVVVWLLWQAYARWMLYGV</sequence>
<keyword evidence="1" id="KW-1133">Transmembrane helix</keyword>
<proteinExistence type="predicted"/>
<name>A0A5C2S930_9APHY</name>
<evidence type="ECO:0000313" key="2">
    <source>
        <dbReference type="EMBL" id="RPD60241.1"/>
    </source>
</evidence>